<comment type="caution">
    <text evidence="1">The sequence shown here is derived from an EMBL/GenBank/DDBJ whole genome shotgun (WGS) entry which is preliminary data.</text>
</comment>
<protein>
    <submittedName>
        <fullName evidence="1">Gag-pol polyprotein</fullName>
    </submittedName>
</protein>
<organism evidence="1 2">
    <name type="scientific">Artemisia annua</name>
    <name type="common">Sweet wormwood</name>
    <dbReference type="NCBI Taxonomy" id="35608"/>
    <lineage>
        <taxon>Eukaryota</taxon>
        <taxon>Viridiplantae</taxon>
        <taxon>Streptophyta</taxon>
        <taxon>Embryophyta</taxon>
        <taxon>Tracheophyta</taxon>
        <taxon>Spermatophyta</taxon>
        <taxon>Magnoliopsida</taxon>
        <taxon>eudicotyledons</taxon>
        <taxon>Gunneridae</taxon>
        <taxon>Pentapetalae</taxon>
        <taxon>asterids</taxon>
        <taxon>campanulids</taxon>
        <taxon>Asterales</taxon>
        <taxon>Asteraceae</taxon>
        <taxon>Asteroideae</taxon>
        <taxon>Anthemideae</taxon>
        <taxon>Artemisiinae</taxon>
        <taxon>Artemisia</taxon>
    </lineage>
</organism>
<gene>
    <name evidence="1" type="ORF">CTI12_AA139110</name>
</gene>
<reference evidence="1 2" key="1">
    <citation type="journal article" date="2018" name="Mol. Plant">
        <title>The genome of Artemisia annua provides insight into the evolution of Asteraceae family and artemisinin biosynthesis.</title>
        <authorList>
            <person name="Shen Q."/>
            <person name="Zhang L."/>
            <person name="Liao Z."/>
            <person name="Wang S."/>
            <person name="Yan T."/>
            <person name="Shi P."/>
            <person name="Liu M."/>
            <person name="Fu X."/>
            <person name="Pan Q."/>
            <person name="Wang Y."/>
            <person name="Lv Z."/>
            <person name="Lu X."/>
            <person name="Zhang F."/>
            <person name="Jiang W."/>
            <person name="Ma Y."/>
            <person name="Chen M."/>
            <person name="Hao X."/>
            <person name="Li L."/>
            <person name="Tang Y."/>
            <person name="Lv G."/>
            <person name="Zhou Y."/>
            <person name="Sun X."/>
            <person name="Brodelius P.E."/>
            <person name="Rose J.K.C."/>
            <person name="Tang K."/>
        </authorList>
    </citation>
    <scope>NUCLEOTIDE SEQUENCE [LARGE SCALE GENOMIC DNA]</scope>
    <source>
        <strain evidence="2">cv. Huhao1</strain>
        <tissue evidence="1">Leaf</tissue>
    </source>
</reference>
<dbReference type="EMBL" id="PKPP01000998">
    <property type="protein sequence ID" value="PWA86611.1"/>
    <property type="molecule type" value="Genomic_DNA"/>
</dbReference>
<evidence type="ECO:0000313" key="1">
    <source>
        <dbReference type="EMBL" id="PWA86611.1"/>
    </source>
</evidence>
<accession>A0A2U1PLI3</accession>
<dbReference type="Proteomes" id="UP000245207">
    <property type="component" value="Unassembled WGS sequence"/>
</dbReference>
<name>A0A2U1PLI3_ARTAN</name>
<dbReference type="AlphaFoldDB" id="A0A2U1PLI3"/>
<keyword evidence="2" id="KW-1185">Reference proteome</keyword>
<sequence>MGIDGVSIGELRVDDKKRLVEEPVAIVDRKVIKLRKKILKLVKVQWKHNRGDDMTWEAENEMRERYPHPFISEKRFGDRIFLREGEL</sequence>
<evidence type="ECO:0000313" key="2">
    <source>
        <dbReference type="Proteomes" id="UP000245207"/>
    </source>
</evidence>
<proteinExistence type="predicted"/>
<dbReference type="OrthoDB" id="1939135at2759"/>